<evidence type="ECO:0000256" key="14">
    <source>
        <dbReference type="ARBA" id="ARBA00034078"/>
    </source>
</evidence>
<evidence type="ECO:0000256" key="5">
    <source>
        <dbReference type="ARBA" id="ARBA00022714"/>
    </source>
</evidence>
<feature type="domain" description="2Fe-2S ferredoxin-type" evidence="15">
    <location>
        <begin position="1"/>
        <end position="76"/>
    </location>
</feature>
<dbReference type="Gene3D" id="3.10.20.740">
    <property type="match status" value="1"/>
</dbReference>
<dbReference type="Pfam" id="PF10588">
    <property type="entry name" value="NADH-G_4Fe-4S_3"/>
    <property type="match status" value="1"/>
</dbReference>
<dbReference type="Proteomes" id="UP000006443">
    <property type="component" value="Unassembled WGS sequence"/>
</dbReference>
<keyword evidence="20" id="KW-1185">Reference proteome</keyword>
<dbReference type="InterPro" id="IPR054351">
    <property type="entry name" value="NADH_UbQ_OxRdtase_ferredoxin"/>
</dbReference>
<evidence type="ECO:0000313" key="19">
    <source>
        <dbReference type="EMBL" id="EEG77363.1"/>
    </source>
</evidence>
<dbReference type="SUPFAM" id="SSF54862">
    <property type="entry name" value="4Fe-4S ferredoxins"/>
    <property type="match status" value="1"/>
</dbReference>
<evidence type="ECO:0000259" key="15">
    <source>
        <dbReference type="PROSITE" id="PS51085"/>
    </source>
</evidence>
<evidence type="ECO:0000259" key="18">
    <source>
        <dbReference type="PROSITE" id="PS51839"/>
    </source>
</evidence>
<keyword evidence="10" id="KW-0408">Iron</keyword>
<dbReference type="Pfam" id="PF00384">
    <property type="entry name" value="Molybdopterin"/>
    <property type="match status" value="1"/>
</dbReference>
<evidence type="ECO:0000256" key="4">
    <source>
        <dbReference type="ARBA" id="ARBA00022485"/>
    </source>
</evidence>
<gene>
    <name evidence="19" type="ORF">DealDRAFT_1820</name>
</gene>
<feature type="domain" description="4Fe-4S ferredoxin-type" evidence="16">
    <location>
        <begin position="138"/>
        <end position="168"/>
    </location>
</feature>
<dbReference type="Pfam" id="PF04879">
    <property type="entry name" value="Molybdop_Fe4S4"/>
    <property type="match status" value="1"/>
</dbReference>
<dbReference type="PANTHER" id="PTHR43105">
    <property type="entry name" value="RESPIRATORY NITRATE REDUCTASE"/>
    <property type="match status" value="1"/>
</dbReference>
<dbReference type="PANTHER" id="PTHR43105:SF14">
    <property type="entry name" value="FORMATE DEHYDROGENASE H"/>
    <property type="match status" value="1"/>
</dbReference>
<evidence type="ECO:0000256" key="3">
    <source>
        <dbReference type="ARBA" id="ARBA00005404"/>
    </source>
</evidence>
<dbReference type="InterPro" id="IPR017900">
    <property type="entry name" value="4Fe4S_Fe_S_CS"/>
</dbReference>
<dbReference type="PROSITE" id="PS51839">
    <property type="entry name" value="4FE4S_HC3"/>
    <property type="match status" value="1"/>
</dbReference>
<dbReference type="GO" id="GO:0051539">
    <property type="term" value="F:4 iron, 4 sulfur cluster binding"/>
    <property type="evidence" value="ECO:0007669"/>
    <property type="project" value="UniProtKB-KW"/>
</dbReference>
<dbReference type="SUPFAM" id="SSF53706">
    <property type="entry name" value="Formate dehydrogenase/DMSO reductase, domains 1-3"/>
    <property type="match status" value="1"/>
</dbReference>
<evidence type="ECO:0000313" key="20">
    <source>
        <dbReference type="Proteomes" id="UP000006443"/>
    </source>
</evidence>
<dbReference type="Gene3D" id="2.20.25.90">
    <property type="entry name" value="ADC-like domains"/>
    <property type="match status" value="1"/>
</dbReference>
<dbReference type="InterPro" id="IPR036010">
    <property type="entry name" value="2Fe-2S_ferredoxin-like_sf"/>
</dbReference>
<keyword evidence="9" id="KW-0560">Oxidoreductase</keyword>
<comment type="similarity">
    <text evidence="3">Belongs to the complex I 75 kDa subunit family.</text>
</comment>
<evidence type="ECO:0000256" key="13">
    <source>
        <dbReference type="ARBA" id="ARBA00023136"/>
    </source>
</evidence>
<keyword evidence="7" id="KW-0677">Repeat</keyword>
<dbReference type="PROSITE" id="PS51379">
    <property type="entry name" value="4FE4S_FER_2"/>
    <property type="match status" value="2"/>
</dbReference>
<dbReference type="InterPro" id="IPR006963">
    <property type="entry name" value="Mopterin_OxRdtase_4Fe-4S_dom"/>
</dbReference>
<dbReference type="eggNOG" id="COG3383">
    <property type="taxonomic scope" value="Bacteria"/>
</dbReference>
<comment type="cofactor">
    <cofactor evidence="14">
        <name>[2Fe-2S] cluster</name>
        <dbReference type="ChEBI" id="CHEBI:190135"/>
    </cofactor>
</comment>
<keyword evidence="11" id="KW-0411">Iron-sulfur</keyword>
<keyword evidence="6" id="KW-0479">Metal-binding</keyword>
<dbReference type="PROSITE" id="PS00551">
    <property type="entry name" value="MOLYBDOPTERIN_PROK_1"/>
    <property type="match status" value="1"/>
</dbReference>
<dbReference type="CDD" id="cd00207">
    <property type="entry name" value="fer2"/>
    <property type="match status" value="1"/>
</dbReference>
<dbReference type="FunFam" id="3.10.20.740:FF:000004">
    <property type="entry name" value="NADH-quinone oxidoreductase"/>
    <property type="match status" value="1"/>
</dbReference>
<feature type="domain" description="4Fe-4S His(Cys)3-ligated-type" evidence="18">
    <location>
        <begin position="76"/>
        <end position="115"/>
    </location>
</feature>
<dbReference type="SUPFAM" id="SSF54292">
    <property type="entry name" value="2Fe-2S ferredoxin-like"/>
    <property type="match status" value="1"/>
</dbReference>
<evidence type="ECO:0000256" key="9">
    <source>
        <dbReference type="ARBA" id="ARBA00023002"/>
    </source>
</evidence>
<comment type="subcellular location">
    <subcellularLocation>
        <location evidence="2">Membrane</location>
    </subcellularLocation>
</comment>
<dbReference type="Gene3D" id="3.30.70.20">
    <property type="match status" value="1"/>
</dbReference>
<dbReference type="PROSITE" id="PS51085">
    <property type="entry name" value="2FE2S_FER_2"/>
    <property type="match status" value="1"/>
</dbReference>
<proteinExistence type="inferred from homology"/>
<dbReference type="GO" id="GO:0016020">
    <property type="term" value="C:membrane"/>
    <property type="evidence" value="ECO:0007669"/>
    <property type="project" value="UniProtKB-SubCell"/>
</dbReference>
<dbReference type="FunFam" id="2.20.25.90:FF:000001">
    <property type="entry name" value="Formate dehydrogenase subunit alpha"/>
    <property type="match status" value="1"/>
</dbReference>
<dbReference type="GO" id="GO:0022904">
    <property type="term" value="P:respiratory electron transport chain"/>
    <property type="evidence" value="ECO:0007669"/>
    <property type="project" value="TreeGrafter"/>
</dbReference>
<dbReference type="FunFam" id="3.30.70.20:FF:000035">
    <property type="entry name" value="Iron hydrogenase 1"/>
    <property type="match status" value="1"/>
</dbReference>
<dbReference type="PROSITE" id="PS00198">
    <property type="entry name" value="4FE4S_FER_1"/>
    <property type="match status" value="2"/>
</dbReference>
<feature type="domain" description="4Fe-4S Mo/W bis-MGD-type" evidence="17">
    <location>
        <begin position="214"/>
        <end position="270"/>
    </location>
</feature>
<evidence type="ECO:0000256" key="7">
    <source>
        <dbReference type="ARBA" id="ARBA00022737"/>
    </source>
</evidence>
<organism evidence="19 20">
    <name type="scientific">Dethiobacter alkaliphilus AHT 1</name>
    <dbReference type="NCBI Taxonomy" id="555088"/>
    <lineage>
        <taxon>Bacteria</taxon>
        <taxon>Bacillati</taxon>
        <taxon>Bacillota</taxon>
        <taxon>Dethiobacteria</taxon>
        <taxon>Dethiobacterales</taxon>
        <taxon>Dethiobacteraceae</taxon>
        <taxon>Dethiobacter</taxon>
    </lineage>
</organism>
<dbReference type="InterPro" id="IPR019574">
    <property type="entry name" value="NADH_UbQ_OxRdtase_Gsu_4Fe4S-bd"/>
</dbReference>
<evidence type="ECO:0000259" key="17">
    <source>
        <dbReference type="PROSITE" id="PS51669"/>
    </source>
</evidence>
<name>C0GH61_DETAL</name>
<keyword evidence="5" id="KW-0001">2Fe-2S</keyword>
<evidence type="ECO:0000256" key="1">
    <source>
        <dbReference type="ARBA" id="ARBA00001966"/>
    </source>
</evidence>
<accession>C0GH61</accession>
<dbReference type="InterPro" id="IPR001041">
    <property type="entry name" value="2Fe-2S_ferredoxin-type"/>
</dbReference>
<protein>
    <submittedName>
        <fullName evidence="19">Molybdopterin oxidoreductase Fe4S4 region</fullName>
    </submittedName>
</protein>
<comment type="caution">
    <text evidence="19">The sequence shown here is derived from an EMBL/GenBank/DDBJ whole genome shotgun (WGS) entry which is preliminary data.</text>
</comment>
<keyword evidence="4" id="KW-0004">4Fe-4S</keyword>
<dbReference type="Gene3D" id="3.40.50.740">
    <property type="match status" value="1"/>
</dbReference>
<dbReference type="Pfam" id="PF13510">
    <property type="entry name" value="Fer2_4"/>
    <property type="match status" value="1"/>
</dbReference>
<evidence type="ECO:0000256" key="12">
    <source>
        <dbReference type="ARBA" id="ARBA00023027"/>
    </source>
</evidence>
<feature type="domain" description="4Fe-4S ferredoxin-type" evidence="16">
    <location>
        <begin position="181"/>
        <end position="210"/>
    </location>
</feature>
<evidence type="ECO:0000256" key="8">
    <source>
        <dbReference type="ARBA" id="ARBA00022967"/>
    </source>
</evidence>
<comment type="cofactor">
    <cofactor evidence="1">
        <name>[4Fe-4S] cluster</name>
        <dbReference type="ChEBI" id="CHEBI:49883"/>
    </cofactor>
</comment>
<dbReference type="Pfam" id="PF22117">
    <property type="entry name" value="Fer4_Nqo3"/>
    <property type="match status" value="1"/>
</dbReference>
<dbReference type="EMBL" id="ACJM01000008">
    <property type="protein sequence ID" value="EEG77363.1"/>
    <property type="molecule type" value="Genomic_DNA"/>
</dbReference>
<dbReference type="SMART" id="SM00929">
    <property type="entry name" value="NADH-G_4Fe-4S_3"/>
    <property type="match status" value="1"/>
</dbReference>
<dbReference type="PROSITE" id="PS51669">
    <property type="entry name" value="4FE4S_MOW_BIS_MGD"/>
    <property type="match status" value="1"/>
</dbReference>
<evidence type="ECO:0000256" key="6">
    <source>
        <dbReference type="ARBA" id="ARBA00022723"/>
    </source>
</evidence>
<reference evidence="19 20" key="1">
    <citation type="submission" date="2009-02" db="EMBL/GenBank/DDBJ databases">
        <title>Sequencing of the draft genome and assembly of Dethiobacter alkaliphilus AHT 1.</title>
        <authorList>
            <consortium name="US DOE Joint Genome Institute (JGI-PGF)"/>
            <person name="Lucas S."/>
            <person name="Copeland A."/>
            <person name="Lapidus A."/>
            <person name="Glavina del Rio T."/>
            <person name="Dalin E."/>
            <person name="Tice H."/>
            <person name="Bruce D."/>
            <person name="Goodwin L."/>
            <person name="Pitluck S."/>
            <person name="Larimer F."/>
            <person name="Land M.L."/>
            <person name="Hauser L."/>
            <person name="Muyzer G."/>
        </authorList>
    </citation>
    <scope>NUCLEOTIDE SEQUENCE [LARGE SCALE GENOMIC DNA]</scope>
    <source>
        <strain evidence="19 20">AHT 1</strain>
    </source>
</reference>
<sequence length="345" mass="37883">MVTLFIDDIEVSIEEGSTVFEAAEKAGIYIPTLCHHPDLFTFGGCRVCMVEANGKLVTACRAPVKDGMVVQTDVEGARKVQRMVVELMLTKHNEDCQTCAKDSNCKLQEVANYVGITPDRMAMLRRSVPEVAIDESNPFFNLDRTRCILCGICIRTCEQINGVAALDFGFRGEHTAVVTMGNKQMAESTCESCGECMERCPTGALARKDDERPNREVKSVCGYCGVGCGIHLGVRGDRVVSVRGDKENPVNSGQLCVKGRFGYNFINHEDRLTTPLIKRDGEFVEASWDEALDLVSSKFKEIIEESGPKALGGISSARCTTEDNYAFAKLIRSLGTNNLDHCARL</sequence>
<dbReference type="InterPro" id="IPR050123">
    <property type="entry name" value="Prok_molybdopt-oxidoreductase"/>
</dbReference>
<dbReference type="GO" id="GO:0046872">
    <property type="term" value="F:metal ion binding"/>
    <property type="evidence" value="ECO:0007669"/>
    <property type="project" value="UniProtKB-KW"/>
</dbReference>
<dbReference type="GO" id="GO:0003954">
    <property type="term" value="F:NADH dehydrogenase activity"/>
    <property type="evidence" value="ECO:0007669"/>
    <property type="project" value="TreeGrafter"/>
</dbReference>
<evidence type="ECO:0000256" key="10">
    <source>
        <dbReference type="ARBA" id="ARBA00023004"/>
    </source>
</evidence>
<evidence type="ECO:0000259" key="16">
    <source>
        <dbReference type="PROSITE" id="PS51379"/>
    </source>
</evidence>
<dbReference type="SMART" id="SM00926">
    <property type="entry name" value="Molybdop_Fe4S4"/>
    <property type="match status" value="1"/>
</dbReference>
<dbReference type="InterPro" id="IPR027467">
    <property type="entry name" value="MopterinOxRdtase_cofactor_BS"/>
</dbReference>
<dbReference type="InterPro" id="IPR017896">
    <property type="entry name" value="4Fe4S_Fe-S-bd"/>
</dbReference>
<dbReference type="STRING" id="555088.DealDRAFT_1820"/>
<evidence type="ECO:0000256" key="2">
    <source>
        <dbReference type="ARBA" id="ARBA00004370"/>
    </source>
</evidence>
<evidence type="ECO:0000256" key="11">
    <source>
        <dbReference type="ARBA" id="ARBA00023014"/>
    </source>
</evidence>
<dbReference type="AlphaFoldDB" id="C0GH61"/>
<dbReference type="InterPro" id="IPR006656">
    <property type="entry name" value="Mopterin_OxRdtase"/>
</dbReference>
<keyword evidence="8" id="KW-1278">Translocase</keyword>
<keyword evidence="12" id="KW-0520">NAD</keyword>
<dbReference type="GO" id="GO:0051537">
    <property type="term" value="F:2 iron, 2 sulfur cluster binding"/>
    <property type="evidence" value="ECO:0007669"/>
    <property type="project" value="UniProtKB-KW"/>
</dbReference>
<keyword evidence="13" id="KW-0472">Membrane</keyword>